<keyword evidence="4" id="KW-1185">Reference proteome</keyword>
<evidence type="ECO:0000313" key="4">
    <source>
        <dbReference type="Proteomes" id="UP000245890"/>
    </source>
</evidence>
<dbReference type="EMBL" id="QENQ01000001">
    <property type="protein sequence ID" value="PVX30065.1"/>
    <property type="molecule type" value="Genomic_DNA"/>
</dbReference>
<name>A0A2U0SFK4_9SPHN</name>
<sequence length="129" mass="13442">MKNSSPFALSAVALLALAACNNKPEVVDSRSPDPMASQLANAAPSEPPPSIETSVSFRCQPGNTLLFVDFFKGGKMAALREKKDSMKSILLNAPEAGQAYVAEGGYKLEGNAKSAKITLADGTAHTCKA</sequence>
<dbReference type="Proteomes" id="UP000245890">
    <property type="component" value="Unassembled WGS sequence"/>
</dbReference>
<gene>
    <name evidence="3" type="ORF">DD559_12595</name>
</gene>
<feature type="chain" id="PRO_5015526736" description="C-type lysozyme inhibitor domain-containing protein" evidence="2">
    <location>
        <begin position="19"/>
        <end position="129"/>
    </location>
</feature>
<reference evidence="3 4" key="1">
    <citation type="submission" date="2018-05" db="EMBL/GenBank/DDBJ databases">
        <title>Description of Sphingomonas pokkalii sp nov, isolated from the rhizosphere of saline tolerant pokkali rice and its draft genome analysis.</title>
        <authorList>
            <person name="Menon R."/>
            <person name="Kumari S."/>
            <person name="Rameshkumar N."/>
        </authorList>
    </citation>
    <scope>NUCLEOTIDE SEQUENCE [LARGE SCALE GENOMIC DNA]</scope>
    <source>
        <strain evidence="3 4">L3B27</strain>
    </source>
</reference>
<dbReference type="AlphaFoldDB" id="A0A2U0SFK4"/>
<evidence type="ECO:0000313" key="3">
    <source>
        <dbReference type="EMBL" id="PVX30065.1"/>
    </source>
</evidence>
<dbReference type="PROSITE" id="PS51257">
    <property type="entry name" value="PROKAR_LIPOPROTEIN"/>
    <property type="match status" value="1"/>
</dbReference>
<feature type="signal peptide" evidence="2">
    <location>
        <begin position="1"/>
        <end position="18"/>
    </location>
</feature>
<evidence type="ECO:0000256" key="1">
    <source>
        <dbReference type="SAM" id="MobiDB-lite"/>
    </source>
</evidence>
<proteinExistence type="predicted"/>
<organism evidence="3 4">
    <name type="scientific">Sphingomonas pokkalii</name>
    <dbReference type="NCBI Taxonomy" id="2175090"/>
    <lineage>
        <taxon>Bacteria</taxon>
        <taxon>Pseudomonadati</taxon>
        <taxon>Pseudomonadota</taxon>
        <taxon>Alphaproteobacteria</taxon>
        <taxon>Sphingomonadales</taxon>
        <taxon>Sphingomonadaceae</taxon>
        <taxon>Sphingomonas</taxon>
    </lineage>
</organism>
<dbReference type="OrthoDB" id="7472092at2"/>
<keyword evidence="2" id="KW-0732">Signal</keyword>
<comment type="caution">
    <text evidence="3">The sequence shown here is derived from an EMBL/GenBank/DDBJ whole genome shotgun (WGS) entry which is preliminary data.</text>
</comment>
<protein>
    <recommendedName>
        <fullName evidence="5">C-type lysozyme inhibitor domain-containing protein</fullName>
    </recommendedName>
</protein>
<evidence type="ECO:0000256" key="2">
    <source>
        <dbReference type="SAM" id="SignalP"/>
    </source>
</evidence>
<accession>A0A2U0SFK4</accession>
<evidence type="ECO:0008006" key="5">
    <source>
        <dbReference type="Google" id="ProtNLM"/>
    </source>
</evidence>
<feature type="region of interest" description="Disordered" evidence="1">
    <location>
        <begin position="25"/>
        <end position="54"/>
    </location>
</feature>